<evidence type="ECO:0000256" key="8">
    <source>
        <dbReference type="ARBA" id="ARBA00022833"/>
    </source>
</evidence>
<feature type="transmembrane region" description="Helical" evidence="14">
    <location>
        <begin position="33"/>
        <end position="49"/>
    </location>
</feature>
<evidence type="ECO:0000256" key="7">
    <source>
        <dbReference type="ARBA" id="ARBA00022832"/>
    </source>
</evidence>
<protein>
    <submittedName>
        <fullName evidence="16">Sterol desaturase family protein</fullName>
    </submittedName>
</protein>
<evidence type="ECO:0000313" key="16">
    <source>
        <dbReference type="EMBL" id="UXP32892.1"/>
    </source>
</evidence>
<evidence type="ECO:0000256" key="4">
    <source>
        <dbReference type="ARBA" id="ARBA00022692"/>
    </source>
</evidence>
<evidence type="ECO:0000256" key="13">
    <source>
        <dbReference type="ARBA" id="ARBA00023160"/>
    </source>
</evidence>
<feature type="transmembrane region" description="Helical" evidence="14">
    <location>
        <begin position="137"/>
        <end position="159"/>
    </location>
</feature>
<gene>
    <name evidence="16" type="ORF">N6H18_02840</name>
</gene>
<keyword evidence="12 14" id="KW-0472">Membrane</keyword>
<evidence type="ECO:0000256" key="5">
    <source>
        <dbReference type="ARBA" id="ARBA00022723"/>
    </source>
</evidence>
<comment type="cofactor">
    <cofactor evidence="1">
        <name>Zn(2+)</name>
        <dbReference type="ChEBI" id="CHEBI:29105"/>
    </cofactor>
</comment>
<evidence type="ECO:0000256" key="6">
    <source>
        <dbReference type="ARBA" id="ARBA00022824"/>
    </source>
</evidence>
<evidence type="ECO:0000313" key="17">
    <source>
        <dbReference type="Proteomes" id="UP001065174"/>
    </source>
</evidence>
<keyword evidence="3" id="KW-0444">Lipid biosynthesis</keyword>
<evidence type="ECO:0000259" key="15">
    <source>
        <dbReference type="Pfam" id="PF04116"/>
    </source>
</evidence>
<sequence length="235" mass="27791">MAKYFVSDKNETVRLFQNDFLESLSRVHFTTPLFIYIPVILYLLYLSFFERHYTIAEGILILLAGLIVWTFVEYVMHRFIFHYHAKTKIGKKIMFLIHGVHHDYPSDLKRLVLPPCISIPLATGFYFLFGYTLGGQYLPLFFSAFLTGYLFYDIGHYAIHHFNLKSNYWKTVKTNHMRHHFMTPDKGFGVSTVIWDFVFFSLAHNKKQVISQEENQSEFDSELKHNYSSKRITAE</sequence>
<keyword evidence="6" id="KW-0256">Endoplasmic reticulum</keyword>
<keyword evidence="9 14" id="KW-1133">Transmembrane helix</keyword>
<evidence type="ECO:0000256" key="3">
    <source>
        <dbReference type="ARBA" id="ARBA00022516"/>
    </source>
</evidence>
<name>A0ABY6CQW6_9BACT</name>
<feature type="domain" description="Fatty acid hydroxylase" evidence="15">
    <location>
        <begin position="63"/>
        <end position="199"/>
    </location>
</feature>
<keyword evidence="8" id="KW-0862">Zinc</keyword>
<evidence type="ECO:0000256" key="14">
    <source>
        <dbReference type="SAM" id="Phobius"/>
    </source>
</evidence>
<evidence type="ECO:0000256" key="9">
    <source>
        <dbReference type="ARBA" id="ARBA00022989"/>
    </source>
</evidence>
<accession>A0ABY6CQW6</accession>
<evidence type="ECO:0000256" key="11">
    <source>
        <dbReference type="ARBA" id="ARBA00023098"/>
    </source>
</evidence>
<feature type="transmembrane region" description="Helical" evidence="14">
    <location>
        <begin position="111"/>
        <end position="131"/>
    </location>
</feature>
<dbReference type="RefSeq" id="WP_262310324.1">
    <property type="nucleotide sequence ID" value="NZ_CP106679.1"/>
</dbReference>
<keyword evidence="4 14" id="KW-0812">Transmembrane</keyword>
<evidence type="ECO:0000256" key="12">
    <source>
        <dbReference type="ARBA" id="ARBA00023136"/>
    </source>
</evidence>
<dbReference type="Pfam" id="PF04116">
    <property type="entry name" value="FA_hydroxylase"/>
    <property type="match status" value="1"/>
</dbReference>
<dbReference type="EMBL" id="CP106679">
    <property type="protein sequence ID" value="UXP32892.1"/>
    <property type="molecule type" value="Genomic_DNA"/>
</dbReference>
<dbReference type="PANTHER" id="PTHR12863:SF1">
    <property type="entry name" value="FATTY ACID 2-HYDROXYLASE"/>
    <property type="match status" value="1"/>
</dbReference>
<evidence type="ECO:0000256" key="2">
    <source>
        <dbReference type="ARBA" id="ARBA00004477"/>
    </source>
</evidence>
<feature type="transmembrane region" description="Helical" evidence="14">
    <location>
        <begin position="55"/>
        <end position="76"/>
    </location>
</feature>
<keyword evidence="10" id="KW-0560">Oxidoreductase</keyword>
<dbReference type="Proteomes" id="UP001065174">
    <property type="component" value="Chromosome"/>
</dbReference>
<keyword evidence="5" id="KW-0479">Metal-binding</keyword>
<keyword evidence="11" id="KW-0443">Lipid metabolism</keyword>
<dbReference type="PANTHER" id="PTHR12863">
    <property type="entry name" value="FATTY ACID HYDROXYLASE"/>
    <property type="match status" value="1"/>
</dbReference>
<comment type="subcellular location">
    <subcellularLocation>
        <location evidence="2">Endoplasmic reticulum membrane</location>
        <topology evidence="2">Multi-pass membrane protein</topology>
    </subcellularLocation>
</comment>
<dbReference type="InterPro" id="IPR014430">
    <property type="entry name" value="Scs7"/>
</dbReference>
<dbReference type="InterPro" id="IPR006694">
    <property type="entry name" value="Fatty_acid_hydroxylase"/>
</dbReference>
<organism evidence="16 17">
    <name type="scientific">Reichenbachiella agarivorans</name>
    <dbReference type="NCBI Taxonomy" id="2979464"/>
    <lineage>
        <taxon>Bacteria</taxon>
        <taxon>Pseudomonadati</taxon>
        <taxon>Bacteroidota</taxon>
        <taxon>Cytophagia</taxon>
        <taxon>Cytophagales</taxon>
        <taxon>Reichenbachiellaceae</taxon>
        <taxon>Reichenbachiella</taxon>
    </lineage>
</organism>
<evidence type="ECO:0000256" key="1">
    <source>
        <dbReference type="ARBA" id="ARBA00001947"/>
    </source>
</evidence>
<keyword evidence="13" id="KW-0275">Fatty acid biosynthesis</keyword>
<keyword evidence="17" id="KW-1185">Reference proteome</keyword>
<keyword evidence="7" id="KW-0276">Fatty acid metabolism</keyword>
<evidence type="ECO:0000256" key="10">
    <source>
        <dbReference type="ARBA" id="ARBA00023002"/>
    </source>
</evidence>
<proteinExistence type="predicted"/>
<reference evidence="16" key="1">
    <citation type="submission" date="2022-09" db="EMBL/GenBank/DDBJ databases">
        <title>Comparative genomics and taxonomic characterization of three novel marine species of genus Reichenbachiella exhibiting antioxidant and polysaccharide degradation activities.</title>
        <authorList>
            <person name="Muhammad N."/>
            <person name="Lee Y.-J."/>
            <person name="Ko J."/>
            <person name="Kim S.-G."/>
        </authorList>
    </citation>
    <scope>NUCLEOTIDE SEQUENCE</scope>
    <source>
        <strain evidence="16">BKB1-1</strain>
    </source>
</reference>